<sequence>MGAGLPAKQARPWMAPAVPLFAGKPAPTEYASGLRLGCLSPTTDRQLHRPPGLPPGQQGDPRPRW</sequence>
<evidence type="ECO:0000256" key="1">
    <source>
        <dbReference type="SAM" id="MobiDB-lite"/>
    </source>
</evidence>
<reference evidence="2 3" key="1">
    <citation type="submission" date="2018-04" db="EMBL/GenBank/DDBJ databases">
        <authorList>
            <person name="Go L.Y."/>
            <person name="Mitchell J.A."/>
        </authorList>
    </citation>
    <scope>NUCLEOTIDE SEQUENCE [LARGE SCALE GENOMIC DNA]</scope>
    <source>
        <strain evidence="2 3">KCJK7865</strain>
    </source>
</reference>
<feature type="region of interest" description="Disordered" evidence="1">
    <location>
        <begin position="38"/>
        <end position="65"/>
    </location>
</feature>
<evidence type="ECO:0000313" key="3">
    <source>
        <dbReference type="Proteomes" id="UP000244874"/>
    </source>
</evidence>
<protein>
    <submittedName>
        <fullName evidence="2">Uncharacterized protein</fullName>
    </submittedName>
</protein>
<dbReference type="Proteomes" id="UP000244874">
    <property type="component" value="Unassembled WGS sequence"/>
</dbReference>
<gene>
    <name evidence="2" type="ORF">DBB42_21785</name>
</gene>
<name>A0A2R7UE54_PSEDL</name>
<dbReference type="AlphaFoldDB" id="A0A2R7UE54"/>
<feature type="compositionally biased region" description="Low complexity" evidence="1">
    <location>
        <begin position="55"/>
        <end position="65"/>
    </location>
</feature>
<accession>A0A2R7UE54</accession>
<proteinExistence type="predicted"/>
<dbReference type="EMBL" id="QANO01000160">
    <property type="protein sequence ID" value="PTU50156.1"/>
    <property type="molecule type" value="Genomic_DNA"/>
</dbReference>
<organism evidence="2 3">
    <name type="scientific">Pseudomonas plecoglossicida</name>
    <dbReference type="NCBI Taxonomy" id="70775"/>
    <lineage>
        <taxon>Bacteria</taxon>
        <taxon>Pseudomonadati</taxon>
        <taxon>Pseudomonadota</taxon>
        <taxon>Gammaproteobacteria</taxon>
        <taxon>Pseudomonadales</taxon>
        <taxon>Pseudomonadaceae</taxon>
        <taxon>Pseudomonas</taxon>
    </lineage>
</organism>
<comment type="caution">
    <text evidence="2">The sequence shown here is derived from an EMBL/GenBank/DDBJ whole genome shotgun (WGS) entry which is preliminary data.</text>
</comment>
<evidence type="ECO:0000313" key="2">
    <source>
        <dbReference type="EMBL" id="PTU50156.1"/>
    </source>
</evidence>